<protein>
    <submittedName>
        <fullName evidence="2">DUF541 domain-containing protein</fullName>
    </submittedName>
</protein>
<dbReference type="AlphaFoldDB" id="A0A5S3PL23"/>
<dbReference type="InterPro" id="IPR052022">
    <property type="entry name" value="26kDa_periplasmic_antigen"/>
</dbReference>
<dbReference type="EMBL" id="VANS01000001">
    <property type="protein sequence ID" value="TMM55057.1"/>
    <property type="molecule type" value="Genomic_DNA"/>
</dbReference>
<keyword evidence="3" id="KW-1185">Reference proteome</keyword>
<organism evidence="2 3">
    <name type="scientific">Sulfitobacter sabulilitoris</name>
    <dbReference type="NCBI Taxonomy" id="2562655"/>
    <lineage>
        <taxon>Bacteria</taxon>
        <taxon>Pseudomonadati</taxon>
        <taxon>Pseudomonadota</taxon>
        <taxon>Alphaproteobacteria</taxon>
        <taxon>Rhodobacterales</taxon>
        <taxon>Roseobacteraceae</taxon>
        <taxon>Sulfitobacter</taxon>
    </lineage>
</organism>
<feature type="signal peptide" evidence="1">
    <location>
        <begin position="1"/>
        <end position="20"/>
    </location>
</feature>
<proteinExistence type="predicted"/>
<evidence type="ECO:0000256" key="1">
    <source>
        <dbReference type="SAM" id="SignalP"/>
    </source>
</evidence>
<dbReference type="PANTHER" id="PTHR34387">
    <property type="entry name" value="SLR1258 PROTEIN"/>
    <property type="match status" value="1"/>
</dbReference>
<evidence type="ECO:0000313" key="3">
    <source>
        <dbReference type="Proteomes" id="UP000309550"/>
    </source>
</evidence>
<dbReference type="Pfam" id="PF04402">
    <property type="entry name" value="SIMPL"/>
    <property type="match status" value="1"/>
</dbReference>
<dbReference type="OrthoDB" id="9813144at2"/>
<reference evidence="2 3" key="1">
    <citation type="submission" date="2019-05" db="EMBL/GenBank/DDBJ databases">
        <title>Sulfitobacter sabulilitoris sp. nov., isolated from a marine sand.</title>
        <authorList>
            <person name="Yoon J.-H."/>
        </authorList>
    </citation>
    <scope>NUCLEOTIDE SEQUENCE [LARGE SCALE GENOMIC DNA]</scope>
    <source>
        <strain evidence="2 3">HSMS-29</strain>
    </source>
</reference>
<gene>
    <name evidence="2" type="ORF">FDT80_05670</name>
</gene>
<dbReference type="InterPro" id="IPR007497">
    <property type="entry name" value="SIMPL/DUF541"/>
</dbReference>
<comment type="caution">
    <text evidence="2">The sequence shown here is derived from an EMBL/GenBank/DDBJ whole genome shotgun (WGS) entry which is preliminary data.</text>
</comment>
<evidence type="ECO:0000313" key="2">
    <source>
        <dbReference type="EMBL" id="TMM55057.1"/>
    </source>
</evidence>
<accession>A0A5S3PL23</accession>
<dbReference type="PANTHER" id="PTHR34387:SF1">
    <property type="entry name" value="PERIPLASMIC IMMUNOGENIC PROTEIN"/>
    <property type="match status" value="1"/>
</dbReference>
<dbReference type="Gene3D" id="3.30.110.170">
    <property type="entry name" value="Protein of unknown function (DUF541), domain 1"/>
    <property type="match status" value="1"/>
</dbReference>
<dbReference type="RefSeq" id="WP_138661227.1">
    <property type="nucleotide sequence ID" value="NZ_VANS01000001.1"/>
</dbReference>
<name>A0A5S3PL23_9RHOB</name>
<dbReference type="Proteomes" id="UP000309550">
    <property type="component" value="Unassembled WGS sequence"/>
</dbReference>
<feature type="chain" id="PRO_5024418033" evidence="1">
    <location>
        <begin position="21"/>
        <end position="231"/>
    </location>
</feature>
<dbReference type="GO" id="GO:0006974">
    <property type="term" value="P:DNA damage response"/>
    <property type="evidence" value="ECO:0007669"/>
    <property type="project" value="TreeGrafter"/>
</dbReference>
<sequence length="231" mass="23736">MRKTIGAIVIWACLAGTAWAQETRVITVTGEGRIEAVPDMATISLGVTHEAAQADAAMALTSAAVRAVIDRLTGAGIAARDMQTSGLSLQPLWENRVSSSDAPPRIAGFVARNGVTVRVRDLTGLGGILDMVVQDGANTFNGLQFGLQAPDPVEAEARAAAVRDAMARAAQLAQAAGVTLGPVQSISQQGQGRGPVMMEMSAASRSMGDVPVAPGELSIDAQVSMVFAIAD</sequence>
<keyword evidence="1" id="KW-0732">Signal</keyword>
<dbReference type="Gene3D" id="3.30.70.2970">
    <property type="entry name" value="Protein of unknown function (DUF541), domain 2"/>
    <property type="match status" value="1"/>
</dbReference>